<feature type="binding site" evidence="5">
    <location>
        <begin position="209"/>
        <end position="211"/>
    </location>
    <ligand>
        <name>dihydroxyacetone phosphate</name>
        <dbReference type="ChEBI" id="CHEBI:57642"/>
    </ligand>
</feature>
<dbReference type="NCBIfam" id="NF006626">
    <property type="entry name" value="PRK09195.1"/>
    <property type="match status" value="1"/>
</dbReference>
<dbReference type="Pfam" id="PF01116">
    <property type="entry name" value="F_bP_aldolase"/>
    <property type="match status" value="1"/>
</dbReference>
<feature type="binding site" evidence="6">
    <location>
        <position position="83"/>
    </location>
    <ligand>
        <name>Zn(2+)</name>
        <dbReference type="ChEBI" id="CHEBI:29105"/>
        <label>1</label>
        <note>catalytic</note>
    </ligand>
</feature>
<evidence type="ECO:0000256" key="6">
    <source>
        <dbReference type="PIRSR" id="PIRSR001359-3"/>
    </source>
</evidence>
<evidence type="ECO:0000256" key="5">
    <source>
        <dbReference type="PIRSR" id="PIRSR001359-2"/>
    </source>
</evidence>
<dbReference type="PROSITE" id="PS00806">
    <property type="entry name" value="ALDOLASE_CLASS_II_2"/>
    <property type="match status" value="1"/>
</dbReference>
<reference evidence="7 8" key="1">
    <citation type="journal article" date="2015" name="Infect. Genet. Evol.">
        <title>Genomic sequences of six botulinum neurotoxin-producing strains representing three clostridial species illustrate the mobility and diversity of botulinum neurotoxin genes.</title>
        <authorList>
            <person name="Smith T.J."/>
            <person name="Hill K.K."/>
            <person name="Xie G."/>
            <person name="Foley B.T."/>
            <person name="Williamson C.H."/>
            <person name="Foster J.T."/>
            <person name="Johnson S.L."/>
            <person name="Chertkov O."/>
            <person name="Teshima H."/>
            <person name="Gibbons H.S."/>
            <person name="Johnsky L.A."/>
            <person name="Karavis M.A."/>
            <person name="Smith L.A."/>
        </authorList>
    </citation>
    <scope>NUCLEOTIDE SEQUENCE [LARGE SCALE GENOMIC DNA]</scope>
    <source>
        <strain evidence="7 8">CDC 2741</strain>
    </source>
</reference>
<evidence type="ECO:0000313" key="8">
    <source>
        <dbReference type="Proteomes" id="UP000031366"/>
    </source>
</evidence>
<dbReference type="GO" id="GO:0006096">
    <property type="term" value="P:glycolytic process"/>
    <property type="evidence" value="ECO:0007669"/>
    <property type="project" value="InterPro"/>
</dbReference>
<feature type="binding site" evidence="5">
    <location>
        <begin position="230"/>
        <end position="233"/>
    </location>
    <ligand>
        <name>dihydroxyacetone phosphate</name>
        <dbReference type="ChEBI" id="CHEBI:57642"/>
    </ligand>
</feature>
<dbReference type="STRING" id="29341.RSJ17_13780"/>
<dbReference type="PROSITE" id="PS00602">
    <property type="entry name" value="ALDOLASE_CLASS_II_1"/>
    <property type="match status" value="1"/>
</dbReference>
<gene>
    <name evidence="7" type="primary">fba</name>
    <name evidence="7" type="ORF">U732_1286</name>
</gene>
<proteinExistence type="predicted"/>
<feature type="binding site" evidence="6">
    <location>
        <position position="180"/>
    </location>
    <ligand>
        <name>Zn(2+)</name>
        <dbReference type="ChEBI" id="CHEBI:29105"/>
        <label>1</label>
        <note>catalytic</note>
    </ligand>
</feature>
<dbReference type="InterPro" id="IPR000771">
    <property type="entry name" value="FBA_II"/>
</dbReference>
<protein>
    <submittedName>
        <fullName evidence="7">Fructose-1,6-bisphosphate aldolase, class II</fullName>
        <ecNumber evidence="7">4.1.2.13</ecNumber>
    </submittedName>
</protein>
<dbReference type="Proteomes" id="UP000031366">
    <property type="component" value="Unassembled WGS sequence"/>
</dbReference>
<dbReference type="GO" id="GO:0004332">
    <property type="term" value="F:fructose-bisphosphate aldolase activity"/>
    <property type="evidence" value="ECO:0007669"/>
    <property type="project" value="UniProtKB-EC"/>
</dbReference>
<dbReference type="Gene3D" id="3.20.20.70">
    <property type="entry name" value="Aldolase class I"/>
    <property type="match status" value="1"/>
</dbReference>
<evidence type="ECO:0000256" key="3">
    <source>
        <dbReference type="ARBA" id="ARBA00023239"/>
    </source>
</evidence>
<dbReference type="GO" id="GO:0008270">
    <property type="term" value="F:zinc ion binding"/>
    <property type="evidence" value="ECO:0007669"/>
    <property type="project" value="InterPro"/>
</dbReference>
<dbReference type="NCBIfam" id="TIGR00167">
    <property type="entry name" value="cbbA"/>
    <property type="match status" value="1"/>
</dbReference>
<evidence type="ECO:0000256" key="4">
    <source>
        <dbReference type="PIRSR" id="PIRSR001359-1"/>
    </source>
</evidence>
<dbReference type="RefSeq" id="WP_039632175.1">
    <property type="nucleotide sequence ID" value="NZ_AYSO01000015.1"/>
</dbReference>
<dbReference type="PANTHER" id="PTHR30304">
    <property type="entry name" value="D-TAGATOSE-1,6-BISPHOSPHATE ALDOLASE"/>
    <property type="match status" value="1"/>
</dbReference>
<name>A0A0C1U3F9_9CLOT</name>
<keyword evidence="1 6" id="KW-0479">Metal-binding</keyword>
<dbReference type="GO" id="GO:0030388">
    <property type="term" value="P:fructose 1,6-bisphosphate metabolic process"/>
    <property type="evidence" value="ECO:0007669"/>
    <property type="project" value="InterPro"/>
</dbReference>
<dbReference type="PIRSF" id="PIRSF001359">
    <property type="entry name" value="F_bP_aldolase_II"/>
    <property type="match status" value="1"/>
</dbReference>
<feature type="active site" description="Proton donor" evidence="4">
    <location>
        <position position="82"/>
    </location>
</feature>
<evidence type="ECO:0000256" key="2">
    <source>
        <dbReference type="ARBA" id="ARBA00022833"/>
    </source>
</evidence>
<dbReference type="InterPro" id="IPR011289">
    <property type="entry name" value="Fruc_bis_ald_class-2"/>
</dbReference>
<sequence length="284" mass="31561">MDIVSTKEMLLDCKKNRYAVPAFNIHNLETMQGVLEVANELNSPVIIATTPSTIDYAGMDYLVSMVKVGARRYNIPISLHLDHCSDIETIKRCIKEGYKSVMIDASLKGYEENIKITKEVVDFAHKYNVSVEAELGLVGGQEDERKIEEKDSMLTDPYMALDFIEKTKVDSLAVAIGTAHGAYKCEPKLDFERLHEINNLLSIPLVLHGASGVSAESLIRAIEYGICKVNIATELKMPFADAIKKFFKENPSANDPRHYLPPAKEALKKAVAEKIKICGSINRG</sequence>
<accession>A0A0C1U3F9</accession>
<dbReference type="SUPFAM" id="SSF51569">
    <property type="entry name" value="Aldolase"/>
    <property type="match status" value="1"/>
</dbReference>
<keyword evidence="2 6" id="KW-0862">Zinc</keyword>
<comment type="cofactor">
    <cofactor evidence="6">
        <name>Zn(2+)</name>
        <dbReference type="ChEBI" id="CHEBI:29105"/>
    </cofactor>
    <text evidence="6">Binds 2 Zn(2+) ions per subunit. One is catalytic and the other provides a structural contribution.</text>
</comment>
<keyword evidence="3 7" id="KW-0456">Lyase</keyword>
<evidence type="ECO:0000313" key="7">
    <source>
        <dbReference type="EMBL" id="KIE47364.1"/>
    </source>
</evidence>
<organism evidence="7 8">
    <name type="scientific">Clostridium argentinense CDC 2741</name>
    <dbReference type="NCBI Taxonomy" id="1418104"/>
    <lineage>
        <taxon>Bacteria</taxon>
        <taxon>Bacillati</taxon>
        <taxon>Bacillota</taxon>
        <taxon>Clostridia</taxon>
        <taxon>Eubacteriales</taxon>
        <taxon>Clostridiaceae</taxon>
        <taxon>Clostridium</taxon>
    </lineage>
</organism>
<keyword evidence="8" id="KW-1185">Reference proteome</keyword>
<dbReference type="AlphaFoldDB" id="A0A0C1U3F9"/>
<feature type="binding site" evidence="6">
    <location>
        <position position="134"/>
    </location>
    <ligand>
        <name>Zn(2+)</name>
        <dbReference type="ChEBI" id="CHEBI:29105"/>
        <label>2</label>
    </ligand>
</feature>
<dbReference type="InterPro" id="IPR013785">
    <property type="entry name" value="Aldolase_TIM"/>
</dbReference>
<dbReference type="OrthoDB" id="9803995at2"/>
<dbReference type="EC" id="4.1.2.13" evidence="7"/>
<dbReference type="NCBIfam" id="TIGR01859">
    <property type="entry name" value="fruc_bis_ald"/>
    <property type="match status" value="1"/>
</dbReference>
<dbReference type="PANTHER" id="PTHR30304:SF0">
    <property type="entry name" value="D-TAGATOSE-1,6-BISPHOSPHATE ALDOLASE SUBUNIT GATY-RELATED"/>
    <property type="match status" value="1"/>
</dbReference>
<dbReference type="CDD" id="cd00947">
    <property type="entry name" value="TBP_aldolase_IIB"/>
    <property type="match status" value="1"/>
</dbReference>
<evidence type="ECO:0000256" key="1">
    <source>
        <dbReference type="ARBA" id="ARBA00022723"/>
    </source>
</evidence>
<feature type="binding site" evidence="6">
    <location>
        <position position="208"/>
    </location>
    <ligand>
        <name>Zn(2+)</name>
        <dbReference type="ChEBI" id="CHEBI:29105"/>
        <label>1</label>
        <note>catalytic</note>
    </ligand>
</feature>
<dbReference type="EMBL" id="AYSO01000015">
    <property type="protein sequence ID" value="KIE47364.1"/>
    <property type="molecule type" value="Genomic_DNA"/>
</dbReference>
<dbReference type="NCBIfam" id="NF009374">
    <property type="entry name" value="PRK12737.1"/>
    <property type="match status" value="1"/>
</dbReference>
<feature type="binding site" evidence="5">
    <location>
        <position position="181"/>
    </location>
    <ligand>
        <name>dihydroxyacetone phosphate</name>
        <dbReference type="ChEBI" id="CHEBI:57642"/>
    </ligand>
</feature>
<feature type="binding site" evidence="6">
    <location>
        <position position="104"/>
    </location>
    <ligand>
        <name>Zn(2+)</name>
        <dbReference type="ChEBI" id="CHEBI:29105"/>
        <label>2</label>
    </ligand>
</feature>
<dbReference type="InterPro" id="IPR050246">
    <property type="entry name" value="Class_II_FBP_aldolase"/>
</dbReference>
<comment type="caution">
    <text evidence="7">The sequence shown here is derived from an EMBL/GenBank/DDBJ whole genome shotgun (WGS) entry which is preliminary data.</text>
</comment>